<dbReference type="EMBL" id="MCFH01000064">
    <property type="protein sequence ID" value="ORX42495.1"/>
    <property type="molecule type" value="Genomic_DNA"/>
</dbReference>
<organism evidence="2 3">
    <name type="scientific">Piromyces finnis</name>
    <dbReference type="NCBI Taxonomy" id="1754191"/>
    <lineage>
        <taxon>Eukaryota</taxon>
        <taxon>Fungi</taxon>
        <taxon>Fungi incertae sedis</taxon>
        <taxon>Chytridiomycota</taxon>
        <taxon>Chytridiomycota incertae sedis</taxon>
        <taxon>Neocallimastigomycetes</taxon>
        <taxon>Neocallimastigales</taxon>
        <taxon>Neocallimastigaceae</taxon>
        <taxon>Piromyces</taxon>
    </lineage>
</organism>
<reference evidence="2 3" key="1">
    <citation type="submission" date="2016-08" db="EMBL/GenBank/DDBJ databases">
        <title>Genomes of anaerobic fungi encode conserved fungal cellulosomes for biomass hydrolysis.</title>
        <authorList>
            <consortium name="DOE Joint Genome Institute"/>
            <person name="Haitjema C.H."/>
            <person name="Gilmore S.P."/>
            <person name="Henske J.K."/>
            <person name="Solomon K.V."/>
            <person name="De Groot R."/>
            <person name="Kuo A."/>
            <person name="Mondo S.J."/>
            <person name="Salamov A.A."/>
            <person name="Labutti K."/>
            <person name="Zhao Z."/>
            <person name="Chiniquy J."/>
            <person name="Barry K."/>
            <person name="Brewer H.M."/>
            <person name="Purvine S.O."/>
            <person name="Wright A.T."/>
            <person name="Boxma B."/>
            <person name="Van Alen T."/>
            <person name="Hackstein J.H."/>
            <person name="Baker S.E."/>
            <person name="Grigoriev I.V."/>
            <person name="O'Malley M.A."/>
        </authorList>
    </citation>
    <scope>NUCLEOTIDE SEQUENCE [LARGE SCALE GENOMIC DNA]</scope>
    <source>
        <strain evidence="3">finn</strain>
    </source>
</reference>
<sequence length="197" mass="22741">MYIKNTENKNAMDSSLWNTKNDVENMDKPKSHKKTVKIYKCRQSKSEPEPEKDDFQVKYIKSSSDIDNDVATDTTTFYDNNNNVELANTLPIQINSTITDSNVSINESREYSEDQSLNNNDDLTTSITPFKVLCPMASLVFVGFAVKLFKKRPLTTLILHKNHEEEEEEENKNVTNSYTESLKNDAIMKYQQSYDRV</sequence>
<feature type="region of interest" description="Disordered" evidence="1">
    <location>
        <begin position="1"/>
        <end position="35"/>
    </location>
</feature>
<dbReference type="Proteomes" id="UP000193719">
    <property type="component" value="Unassembled WGS sequence"/>
</dbReference>
<proteinExistence type="predicted"/>
<accession>A0A1Y1UWH2</accession>
<feature type="compositionally biased region" description="Polar residues" evidence="1">
    <location>
        <begin position="8"/>
        <end position="20"/>
    </location>
</feature>
<protein>
    <submittedName>
        <fullName evidence="2">Uncharacterized protein</fullName>
    </submittedName>
</protein>
<evidence type="ECO:0000313" key="3">
    <source>
        <dbReference type="Proteomes" id="UP000193719"/>
    </source>
</evidence>
<keyword evidence="3" id="KW-1185">Reference proteome</keyword>
<dbReference type="AlphaFoldDB" id="A0A1Y1UWH2"/>
<evidence type="ECO:0000256" key="1">
    <source>
        <dbReference type="SAM" id="MobiDB-lite"/>
    </source>
</evidence>
<comment type="caution">
    <text evidence="2">The sequence shown here is derived from an EMBL/GenBank/DDBJ whole genome shotgun (WGS) entry which is preliminary data.</text>
</comment>
<gene>
    <name evidence="2" type="ORF">BCR36DRAFT_587190</name>
</gene>
<evidence type="ECO:0000313" key="2">
    <source>
        <dbReference type="EMBL" id="ORX42495.1"/>
    </source>
</evidence>
<name>A0A1Y1UWH2_9FUNG</name>
<reference evidence="2 3" key="2">
    <citation type="submission" date="2016-08" db="EMBL/GenBank/DDBJ databases">
        <title>Pervasive Adenine N6-methylation of Active Genes in Fungi.</title>
        <authorList>
            <consortium name="DOE Joint Genome Institute"/>
            <person name="Mondo S.J."/>
            <person name="Dannebaum R.O."/>
            <person name="Kuo R.C."/>
            <person name="Labutti K."/>
            <person name="Haridas S."/>
            <person name="Kuo A."/>
            <person name="Salamov A."/>
            <person name="Ahrendt S.R."/>
            <person name="Lipzen A."/>
            <person name="Sullivan W."/>
            <person name="Andreopoulos W.B."/>
            <person name="Clum A."/>
            <person name="Lindquist E."/>
            <person name="Daum C."/>
            <person name="Ramamoorthy G.K."/>
            <person name="Gryganskyi A."/>
            <person name="Culley D."/>
            <person name="Magnuson J.K."/>
            <person name="James T.Y."/>
            <person name="O'Malley M.A."/>
            <person name="Stajich J.E."/>
            <person name="Spatafora J.W."/>
            <person name="Visel A."/>
            <person name="Grigoriev I.V."/>
        </authorList>
    </citation>
    <scope>NUCLEOTIDE SEQUENCE [LARGE SCALE GENOMIC DNA]</scope>
    <source>
        <strain evidence="3">finn</strain>
    </source>
</reference>